<reference evidence="2" key="1">
    <citation type="journal article" date="2021" name="Sci. Rep.">
        <title>Diploid genomic architecture of Nitzschia inconspicua, an elite biomass production diatom.</title>
        <authorList>
            <person name="Oliver A."/>
            <person name="Podell S."/>
            <person name="Pinowska A."/>
            <person name="Traller J.C."/>
            <person name="Smith S.R."/>
            <person name="McClure R."/>
            <person name="Beliaev A."/>
            <person name="Bohutskyi P."/>
            <person name="Hill E.A."/>
            <person name="Rabines A."/>
            <person name="Zheng H."/>
            <person name="Allen L.Z."/>
            <person name="Kuo A."/>
            <person name="Grigoriev I.V."/>
            <person name="Allen A.E."/>
            <person name="Hazlebeck D."/>
            <person name="Allen E.E."/>
        </authorList>
    </citation>
    <scope>NUCLEOTIDE SEQUENCE</scope>
    <source>
        <strain evidence="2">Hildebrandi</strain>
    </source>
</reference>
<comment type="caution">
    <text evidence="2">The sequence shown here is derived from an EMBL/GenBank/DDBJ whole genome shotgun (WGS) entry which is preliminary data.</text>
</comment>
<feature type="region of interest" description="Disordered" evidence="1">
    <location>
        <begin position="118"/>
        <end position="170"/>
    </location>
</feature>
<evidence type="ECO:0000313" key="3">
    <source>
        <dbReference type="Proteomes" id="UP000693970"/>
    </source>
</evidence>
<protein>
    <submittedName>
        <fullName evidence="2">Uncharacterized protein</fullName>
    </submittedName>
</protein>
<dbReference type="EMBL" id="JAGRRH010000004">
    <property type="protein sequence ID" value="KAG7370500.1"/>
    <property type="molecule type" value="Genomic_DNA"/>
</dbReference>
<reference evidence="2" key="2">
    <citation type="submission" date="2021-04" db="EMBL/GenBank/DDBJ databases">
        <authorList>
            <person name="Podell S."/>
        </authorList>
    </citation>
    <scope>NUCLEOTIDE SEQUENCE</scope>
    <source>
        <strain evidence="2">Hildebrandi</strain>
    </source>
</reference>
<name>A0A9K3LZ58_9STRA</name>
<feature type="region of interest" description="Disordered" evidence="1">
    <location>
        <begin position="68"/>
        <end position="98"/>
    </location>
</feature>
<accession>A0A9K3LZ58</accession>
<feature type="compositionally biased region" description="Acidic residues" evidence="1">
    <location>
        <begin position="120"/>
        <end position="146"/>
    </location>
</feature>
<proteinExistence type="predicted"/>
<organism evidence="2 3">
    <name type="scientific">Nitzschia inconspicua</name>
    <dbReference type="NCBI Taxonomy" id="303405"/>
    <lineage>
        <taxon>Eukaryota</taxon>
        <taxon>Sar</taxon>
        <taxon>Stramenopiles</taxon>
        <taxon>Ochrophyta</taxon>
        <taxon>Bacillariophyta</taxon>
        <taxon>Bacillariophyceae</taxon>
        <taxon>Bacillariophycidae</taxon>
        <taxon>Bacillariales</taxon>
        <taxon>Bacillariaceae</taxon>
        <taxon>Nitzschia</taxon>
    </lineage>
</organism>
<evidence type="ECO:0000313" key="2">
    <source>
        <dbReference type="EMBL" id="KAG7370500.1"/>
    </source>
</evidence>
<sequence length="182" mass="20127">MEIVSLAGSDDQSVGTLSIHERELQDTEPVSDFQEFFQPLYHFPDEKPLISGKELWVTASSNAAAVTSRKTNGNGDDDVSFLSGWEKRGKSDEDDNYSLSSSIFSEKNHYVTSMNLEVGINDDDDIETIDGDDDDDDEEDDDDDLETIDHLPQESTQVSDASPNDIPFRSHSATATLISLES</sequence>
<evidence type="ECO:0000256" key="1">
    <source>
        <dbReference type="SAM" id="MobiDB-lite"/>
    </source>
</evidence>
<keyword evidence="3" id="KW-1185">Reference proteome</keyword>
<dbReference type="AlphaFoldDB" id="A0A9K3LZ58"/>
<feature type="compositionally biased region" description="Polar residues" evidence="1">
    <location>
        <begin position="153"/>
        <end position="162"/>
    </location>
</feature>
<dbReference type="Proteomes" id="UP000693970">
    <property type="component" value="Unassembled WGS sequence"/>
</dbReference>
<gene>
    <name evidence="2" type="ORF">IV203_019070</name>
</gene>